<feature type="transmembrane region" description="Helical" evidence="10">
    <location>
        <begin position="6"/>
        <end position="25"/>
    </location>
</feature>
<evidence type="ECO:0000313" key="12">
    <source>
        <dbReference type="EMBL" id="NYS26106.1"/>
    </source>
</evidence>
<dbReference type="PANTHER" id="PTHR42703">
    <property type="entry name" value="NADH DEHYDROGENASE"/>
    <property type="match status" value="1"/>
</dbReference>
<evidence type="ECO:0000256" key="10">
    <source>
        <dbReference type="SAM" id="Phobius"/>
    </source>
</evidence>
<dbReference type="InterPro" id="IPR001750">
    <property type="entry name" value="ND/Mrp_TM"/>
</dbReference>
<feature type="transmembrane region" description="Helical" evidence="10">
    <location>
        <begin position="192"/>
        <end position="214"/>
    </location>
</feature>
<proteinExistence type="inferred from homology"/>
<evidence type="ECO:0000256" key="5">
    <source>
        <dbReference type="ARBA" id="ARBA00022692"/>
    </source>
</evidence>
<keyword evidence="4" id="KW-1003">Cell membrane</keyword>
<feature type="transmembrane region" description="Helical" evidence="10">
    <location>
        <begin position="386"/>
        <end position="414"/>
    </location>
</feature>
<feature type="transmembrane region" description="Helical" evidence="10">
    <location>
        <begin position="491"/>
        <end position="512"/>
    </location>
</feature>
<evidence type="ECO:0000256" key="9">
    <source>
        <dbReference type="SAM" id="MobiDB-lite"/>
    </source>
</evidence>
<evidence type="ECO:0000256" key="4">
    <source>
        <dbReference type="ARBA" id="ARBA00022475"/>
    </source>
</evidence>
<evidence type="ECO:0000256" key="2">
    <source>
        <dbReference type="ARBA" id="ARBA00004651"/>
    </source>
</evidence>
<feature type="compositionally biased region" description="Basic and acidic residues" evidence="9">
    <location>
        <begin position="585"/>
        <end position="600"/>
    </location>
</feature>
<comment type="similarity">
    <text evidence="3">Belongs to the CPA3 antiporters (TC 2.A.63) subunit D family.</text>
</comment>
<dbReference type="Pfam" id="PF00361">
    <property type="entry name" value="Proton_antipo_M"/>
    <property type="match status" value="1"/>
</dbReference>
<feature type="transmembrane region" description="Helical" evidence="10">
    <location>
        <begin position="347"/>
        <end position="366"/>
    </location>
</feature>
<feature type="transmembrane region" description="Helical" evidence="10">
    <location>
        <begin position="37"/>
        <end position="60"/>
    </location>
</feature>
<evidence type="ECO:0000259" key="11">
    <source>
        <dbReference type="Pfam" id="PF00361"/>
    </source>
</evidence>
<evidence type="ECO:0000256" key="8">
    <source>
        <dbReference type="RuleBase" id="RU000320"/>
    </source>
</evidence>
<sequence length="600" mass="61903">MSLAVFLLAVGWPLVMAFLLLFKAARPILWRMMPLAPLPALVLALLTPGPVLVTGEWFVLGLTMGLEPVSRLFLIFTAVLWVAAASAARQWMREDPRATGFGVMFLMAMSGNLGLILSKDAMAFYGAFALMSFASYGLVIHSRDAAAKAAARLYIGFVVIGELILFSGLVLAATQAGSLLLADMRAAALSDLAVALLLTGFGIKLGVMPLHFWLPPAHGAAPVPASAVLSGAMIKAGLFGILSAVPLGVVSYGDHGTVVMAAGMVTLFAALLLGLQQTGAKTVLGFSSVSQMGIIALGLGAGLMTPAAWAAILPVLVFLAAHHALAKGALFLGVGAWAAQQGAGARLALGAALLVPALVLAGVPFSSGALGKEALKAALAGGSPVWLPWLTLALTLSGVATTLLMARAGALLWLAPPSAPRTRPEALALPFLGLGGAALALPILWPVLDPAMAAPVRTSPPGALWPVGLGLAMAFAAALTAHAQKIGPVRFLAGIMAPFHAFSTQLSSLWALKRRAARRTGYALPRMLERHAACWRLGQTAVAALIAAVLMIEVAASQREARITTPAVQMFTQPDAPGIGTADAPGHRQTEDHHAPREPL</sequence>
<gene>
    <name evidence="12" type="ORF">HUK65_14020</name>
</gene>
<keyword evidence="13" id="KW-1185">Reference proteome</keyword>
<name>A0A7Z0L0C3_9RHOB</name>
<feature type="transmembrane region" description="Helical" evidence="10">
    <location>
        <begin position="123"/>
        <end position="141"/>
    </location>
</feature>
<keyword evidence="5 8" id="KW-0812">Transmembrane</keyword>
<dbReference type="GO" id="GO:0008137">
    <property type="term" value="F:NADH dehydrogenase (ubiquinone) activity"/>
    <property type="evidence" value="ECO:0007669"/>
    <property type="project" value="InterPro"/>
</dbReference>
<keyword evidence="7 10" id="KW-0472">Membrane</keyword>
<comment type="function">
    <text evidence="1">NDH-1 shuttles electrons from NADH, via FMN and iron-sulfur (Fe-S) centers, to quinones in the respiratory chain. The immediate electron acceptor for the enzyme in this species is believed to be ubiquinone. Couples the redox reaction to proton translocation (for every two electrons transferred, four hydrogen ions are translocated across the cytoplasmic membrane), and thus conserves the redox energy in a proton gradient.</text>
</comment>
<feature type="transmembrane region" description="Helical" evidence="10">
    <location>
        <begin position="153"/>
        <end position="172"/>
    </location>
</feature>
<feature type="transmembrane region" description="Helical" evidence="10">
    <location>
        <begin position="98"/>
        <end position="117"/>
    </location>
</feature>
<dbReference type="InterPro" id="IPR050586">
    <property type="entry name" value="CPA3_Na-H_Antiporter_D"/>
</dbReference>
<feature type="transmembrane region" description="Helical" evidence="10">
    <location>
        <begin position="226"/>
        <end position="249"/>
    </location>
</feature>
<feature type="region of interest" description="Disordered" evidence="9">
    <location>
        <begin position="573"/>
        <end position="600"/>
    </location>
</feature>
<protein>
    <submittedName>
        <fullName evidence="12">NADH dehydrogenase</fullName>
    </submittedName>
</protein>
<dbReference type="RefSeq" id="WP_179906903.1">
    <property type="nucleotide sequence ID" value="NZ_JACBXS010000033.1"/>
</dbReference>
<evidence type="ECO:0000256" key="3">
    <source>
        <dbReference type="ARBA" id="ARBA00005346"/>
    </source>
</evidence>
<accession>A0A7Z0L0C3</accession>
<feature type="domain" description="NADH:quinone oxidoreductase/Mrp antiporter transmembrane" evidence="11">
    <location>
        <begin position="118"/>
        <end position="341"/>
    </location>
</feature>
<organism evidence="12 13">
    <name type="scientific">Rhabdonatronobacter sediminivivens</name>
    <dbReference type="NCBI Taxonomy" id="2743469"/>
    <lineage>
        <taxon>Bacteria</taxon>
        <taxon>Pseudomonadati</taxon>
        <taxon>Pseudomonadota</taxon>
        <taxon>Alphaproteobacteria</taxon>
        <taxon>Rhodobacterales</taxon>
        <taxon>Paracoccaceae</taxon>
        <taxon>Rhabdonatronobacter</taxon>
    </lineage>
</organism>
<comment type="subcellular location">
    <subcellularLocation>
        <location evidence="2">Cell membrane</location>
        <topology evidence="2">Multi-pass membrane protein</topology>
    </subcellularLocation>
    <subcellularLocation>
        <location evidence="8">Membrane</location>
        <topology evidence="8">Multi-pass membrane protein</topology>
    </subcellularLocation>
</comment>
<evidence type="ECO:0000256" key="1">
    <source>
        <dbReference type="ARBA" id="ARBA00002378"/>
    </source>
</evidence>
<dbReference type="EMBL" id="JACBXS010000033">
    <property type="protein sequence ID" value="NYS26106.1"/>
    <property type="molecule type" value="Genomic_DNA"/>
</dbReference>
<dbReference type="PRINTS" id="PR01437">
    <property type="entry name" value="NUOXDRDTASE4"/>
</dbReference>
<dbReference type="GO" id="GO:0005886">
    <property type="term" value="C:plasma membrane"/>
    <property type="evidence" value="ECO:0007669"/>
    <property type="project" value="UniProtKB-SubCell"/>
</dbReference>
<reference evidence="12 13" key="1">
    <citation type="journal article" date="2000" name="Arch. Microbiol.">
        <title>Rhodobaca bogoriensis gen. nov. and sp. nov., an alkaliphilic purple nonsulfur bacterium from African Rift Valley soda lakes.</title>
        <authorList>
            <person name="Milford A.D."/>
            <person name="Achenbach L.A."/>
            <person name="Jung D.O."/>
            <person name="Madigan M.T."/>
        </authorList>
    </citation>
    <scope>NUCLEOTIDE SEQUENCE [LARGE SCALE GENOMIC DNA]</scope>
    <source>
        <strain evidence="12 13">2376</strain>
    </source>
</reference>
<evidence type="ECO:0000256" key="7">
    <source>
        <dbReference type="ARBA" id="ARBA00023136"/>
    </source>
</evidence>
<feature type="transmembrane region" description="Helical" evidence="10">
    <location>
        <begin position="72"/>
        <end position="91"/>
    </location>
</feature>
<keyword evidence="6 10" id="KW-1133">Transmembrane helix</keyword>
<evidence type="ECO:0000256" key="6">
    <source>
        <dbReference type="ARBA" id="ARBA00022989"/>
    </source>
</evidence>
<comment type="caution">
    <text evidence="12">The sequence shown here is derived from an EMBL/GenBank/DDBJ whole genome shotgun (WGS) entry which is preliminary data.</text>
</comment>
<feature type="transmembrane region" description="Helical" evidence="10">
    <location>
        <begin position="255"/>
        <end position="275"/>
    </location>
</feature>
<feature type="transmembrane region" description="Helical" evidence="10">
    <location>
        <begin position="282"/>
        <end position="301"/>
    </location>
</feature>
<feature type="transmembrane region" description="Helical" evidence="10">
    <location>
        <begin position="532"/>
        <end position="552"/>
    </location>
</feature>
<dbReference type="AlphaFoldDB" id="A0A7Z0L0C3"/>
<dbReference type="Proteomes" id="UP000529417">
    <property type="component" value="Unassembled WGS sequence"/>
</dbReference>
<dbReference type="GO" id="GO:0042773">
    <property type="term" value="P:ATP synthesis coupled electron transport"/>
    <property type="evidence" value="ECO:0007669"/>
    <property type="project" value="InterPro"/>
</dbReference>
<feature type="transmembrane region" description="Helical" evidence="10">
    <location>
        <begin position="426"/>
        <end position="448"/>
    </location>
</feature>
<feature type="transmembrane region" description="Helical" evidence="10">
    <location>
        <begin position="463"/>
        <end position="479"/>
    </location>
</feature>
<evidence type="ECO:0000313" key="13">
    <source>
        <dbReference type="Proteomes" id="UP000529417"/>
    </source>
</evidence>
<dbReference type="InterPro" id="IPR003918">
    <property type="entry name" value="NADH_UbQ_OxRdtase"/>
</dbReference>
<dbReference type="PANTHER" id="PTHR42703:SF1">
    <property type="entry name" value="NA(+)_H(+) ANTIPORTER SUBUNIT D1"/>
    <property type="match status" value="1"/>
</dbReference>